<name>A0A6N8JCJ1_9BACT</name>
<proteinExistence type="predicted"/>
<dbReference type="OrthoDB" id="791896at2"/>
<feature type="chain" id="PRO_5027051362" evidence="2">
    <location>
        <begin position="21"/>
        <end position="259"/>
    </location>
</feature>
<dbReference type="EMBL" id="WRXO01000004">
    <property type="protein sequence ID" value="MVT42066.1"/>
    <property type="molecule type" value="Genomic_DNA"/>
</dbReference>
<reference evidence="3 4" key="1">
    <citation type="submission" date="2019-12" db="EMBL/GenBank/DDBJ databases">
        <title>The draft genomic sequence of strain Chitinophaga oryziterrae JCM 16595.</title>
        <authorList>
            <person name="Zhang X."/>
        </authorList>
    </citation>
    <scope>NUCLEOTIDE SEQUENCE [LARGE SCALE GENOMIC DNA]</scope>
    <source>
        <strain evidence="3 4">JCM 16595</strain>
    </source>
</reference>
<comment type="caution">
    <text evidence="3">The sequence shown here is derived from an EMBL/GenBank/DDBJ whole genome shotgun (WGS) entry which is preliminary data.</text>
</comment>
<organism evidence="3 4">
    <name type="scientific">Chitinophaga oryziterrae</name>
    <dbReference type="NCBI Taxonomy" id="1031224"/>
    <lineage>
        <taxon>Bacteria</taxon>
        <taxon>Pseudomonadati</taxon>
        <taxon>Bacteroidota</taxon>
        <taxon>Chitinophagia</taxon>
        <taxon>Chitinophagales</taxon>
        <taxon>Chitinophagaceae</taxon>
        <taxon>Chitinophaga</taxon>
    </lineage>
</organism>
<evidence type="ECO:0000256" key="2">
    <source>
        <dbReference type="SAM" id="SignalP"/>
    </source>
</evidence>
<keyword evidence="2" id="KW-0732">Signal</keyword>
<evidence type="ECO:0000313" key="4">
    <source>
        <dbReference type="Proteomes" id="UP000468388"/>
    </source>
</evidence>
<dbReference type="AlphaFoldDB" id="A0A6N8JCJ1"/>
<accession>A0A6N8JCJ1</accession>
<gene>
    <name evidence="3" type="ORF">GO495_15855</name>
</gene>
<keyword evidence="4" id="KW-1185">Reference proteome</keyword>
<feature type="region of interest" description="Disordered" evidence="1">
    <location>
        <begin position="106"/>
        <end position="172"/>
    </location>
</feature>
<dbReference type="RefSeq" id="WP_157300700.1">
    <property type="nucleotide sequence ID" value="NZ_BAAAZB010000005.1"/>
</dbReference>
<dbReference type="Proteomes" id="UP000468388">
    <property type="component" value="Unassembled WGS sequence"/>
</dbReference>
<protein>
    <submittedName>
        <fullName evidence="3">Uncharacterized protein</fullName>
    </submittedName>
</protein>
<evidence type="ECO:0000256" key="1">
    <source>
        <dbReference type="SAM" id="MobiDB-lite"/>
    </source>
</evidence>
<sequence length="259" mass="29714">MKRMYVFIFAALLFTTAANAQKSIKTTNRTYNSDDQVESINMDMNGVSYKMKKVKGEMTEFSVDGKLIPAANWGDYRTVINDINEQVEKDKIQAKKDRAQAKLDRARAKLDRAQADRDREQAEKDQEQAARDRAQAEKDREQAGKDRIQADKDREQAVKDRAQAEKDREQAKLDRIQADKDRAQAAEDRKMMASLIDDLIHDKIVPDKQSIEDLVISKNGMVVNGIQQPDNVFKKYKEKYPRFAHLTYGNHGTTISNNN</sequence>
<feature type="signal peptide" evidence="2">
    <location>
        <begin position="1"/>
        <end position="20"/>
    </location>
</feature>
<evidence type="ECO:0000313" key="3">
    <source>
        <dbReference type="EMBL" id="MVT42066.1"/>
    </source>
</evidence>